<dbReference type="InterPro" id="IPR013087">
    <property type="entry name" value="Znf_C2H2_type"/>
</dbReference>
<dbReference type="SMART" id="SM00355">
    <property type="entry name" value="ZnF_C2H2"/>
    <property type="match status" value="4"/>
</dbReference>
<dbReference type="PROSITE" id="PS00028">
    <property type="entry name" value="ZINC_FINGER_C2H2_1"/>
    <property type="match status" value="3"/>
</dbReference>
<dbReference type="Pfam" id="PF13894">
    <property type="entry name" value="zf-C2H2_4"/>
    <property type="match status" value="1"/>
</dbReference>
<evidence type="ECO:0000256" key="2">
    <source>
        <dbReference type="ARBA" id="ARBA00022723"/>
    </source>
</evidence>
<dbReference type="GO" id="GO:0005634">
    <property type="term" value="C:nucleus"/>
    <property type="evidence" value="ECO:0007669"/>
    <property type="project" value="UniProtKB-SubCell"/>
</dbReference>
<keyword evidence="6" id="KW-0539">Nucleus</keyword>
<sequence>MHRPRNVCPQCGKNVIHLQEHIRGTHGEKLLKCELCDKSFSSANRLSKHKLVHANVYKYECETCRKKYKTKFSLSVHQRSHADVKPFQCLVCSKGFVTKRCRDDHMKNHR</sequence>
<organism evidence="9 10">
    <name type="scientific">Acanthoscelides obtectus</name>
    <name type="common">Bean weevil</name>
    <name type="synonym">Bruchus obtectus</name>
    <dbReference type="NCBI Taxonomy" id="200917"/>
    <lineage>
        <taxon>Eukaryota</taxon>
        <taxon>Metazoa</taxon>
        <taxon>Ecdysozoa</taxon>
        <taxon>Arthropoda</taxon>
        <taxon>Hexapoda</taxon>
        <taxon>Insecta</taxon>
        <taxon>Pterygota</taxon>
        <taxon>Neoptera</taxon>
        <taxon>Endopterygota</taxon>
        <taxon>Coleoptera</taxon>
        <taxon>Polyphaga</taxon>
        <taxon>Cucujiformia</taxon>
        <taxon>Chrysomeloidea</taxon>
        <taxon>Chrysomelidae</taxon>
        <taxon>Bruchinae</taxon>
        <taxon>Bruchini</taxon>
        <taxon>Acanthoscelides</taxon>
    </lineage>
</organism>
<protein>
    <recommendedName>
        <fullName evidence="8">C2H2-type domain-containing protein</fullName>
    </recommendedName>
</protein>
<dbReference type="Pfam" id="PF00096">
    <property type="entry name" value="zf-C2H2"/>
    <property type="match status" value="1"/>
</dbReference>
<comment type="caution">
    <text evidence="9">The sequence shown here is derived from an EMBL/GenBank/DDBJ whole genome shotgun (WGS) entry which is preliminary data.</text>
</comment>
<dbReference type="Proteomes" id="UP001152888">
    <property type="component" value="Unassembled WGS sequence"/>
</dbReference>
<dbReference type="InterPro" id="IPR036236">
    <property type="entry name" value="Znf_C2H2_sf"/>
</dbReference>
<gene>
    <name evidence="9" type="ORF">ACAOBT_LOCUS22295</name>
</gene>
<dbReference type="GO" id="GO:0000981">
    <property type="term" value="F:DNA-binding transcription factor activity, RNA polymerase II-specific"/>
    <property type="evidence" value="ECO:0007669"/>
    <property type="project" value="TreeGrafter"/>
</dbReference>
<dbReference type="EMBL" id="CAKOFQ010007208">
    <property type="protein sequence ID" value="CAH1994845.1"/>
    <property type="molecule type" value="Genomic_DNA"/>
</dbReference>
<keyword evidence="2" id="KW-0479">Metal-binding</keyword>
<reference evidence="9" key="1">
    <citation type="submission" date="2022-03" db="EMBL/GenBank/DDBJ databases">
        <authorList>
            <person name="Sayadi A."/>
        </authorList>
    </citation>
    <scope>NUCLEOTIDE SEQUENCE</scope>
</reference>
<dbReference type="GO" id="GO:0008270">
    <property type="term" value="F:zinc ion binding"/>
    <property type="evidence" value="ECO:0007669"/>
    <property type="project" value="UniProtKB-KW"/>
</dbReference>
<comment type="subcellular location">
    <subcellularLocation>
        <location evidence="1">Nucleus</location>
    </subcellularLocation>
</comment>
<evidence type="ECO:0000256" key="4">
    <source>
        <dbReference type="ARBA" id="ARBA00022771"/>
    </source>
</evidence>
<keyword evidence="4 7" id="KW-0863">Zinc-finger</keyword>
<dbReference type="PROSITE" id="PS50157">
    <property type="entry name" value="ZINC_FINGER_C2H2_2"/>
    <property type="match status" value="3"/>
</dbReference>
<dbReference type="AlphaFoldDB" id="A0A9P0PRG8"/>
<dbReference type="FunFam" id="3.30.160.60:FF:000446">
    <property type="entry name" value="Zinc finger protein"/>
    <property type="match status" value="1"/>
</dbReference>
<dbReference type="GO" id="GO:0000977">
    <property type="term" value="F:RNA polymerase II transcription regulatory region sequence-specific DNA binding"/>
    <property type="evidence" value="ECO:0007669"/>
    <property type="project" value="TreeGrafter"/>
</dbReference>
<dbReference type="SUPFAM" id="SSF57667">
    <property type="entry name" value="beta-beta-alpha zinc fingers"/>
    <property type="match status" value="2"/>
</dbReference>
<name>A0A9P0PRG8_ACAOB</name>
<feature type="domain" description="C2H2-type" evidence="8">
    <location>
        <begin position="59"/>
        <end position="86"/>
    </location>
</feature>
<evidence type="ECO:0000259" key="8">
    <source>
        <dbReference type="PROSITE" id="PS50157"/>
    </source>
</evidence>
<evidence type="ECO:0000256" key="7">
    <source>
        <dbReference type="PROSITE-ProRule" id="PRU00042"/>
    </source>
</evidence>
<feature type="domain" description="C2H2-type" evidence="8">
    <location>
        <begin position="87"/>
        <end position="110"/>
    </location>
</feature>
<accession>A0A9P0PRG8</accession>
<keyword evidence="3" id="KW-0677">Repeat</keyword>
<feature type="domain" description="C2H2-type" evidence="8">
    <location>
        <begin position="31"/>
        <end position="58"/>
    </location>
</feature>
<dbReference type="FunFam" id="3.30.160.60:FF:000100">
    <property type="entry name" value="Zinc finger 45-like"/>
    <property type="match status" value="1"/>
</dbReference>
<proteinExistence type="predicted"/>
<evidence type="ECO:0000313" key="9">
    <source>
        <dbReference type="EMBL" id="CAH1994845.1"/>
    </source>
</evidence>
<dbReference type="PANTHER" id="PTHR24381:SF393">
    <property type="entry name" value="CHROMATIN-LINKED ADAPTOR FOR MSL PROTEINS, ISOFORM B"/>
    <property type="match status" value="1"/>
</dbReference>
<keyword evidence="5" id="KW-0862">Zinc</keyword>
<evidence type="ECO:0000313" key="10">
    <source>
        <dbReference type="Proteomes" id="UP001152888"/>
    </source>
</evidence>
<dbReference type="OrthoDB" id="6755643at2759"/>
<evidence type="ECO:0000256" key="5">
    <source>
        <dbReference type="ARBA" id="ARBA00022833"/>
    </source>
</evidence>
<evidence type="ECO:0000256" key="3">
    <source>
        <dbReference type="ARBA" id="ARBA00022737"/>
    </source>
</evidence>
<evidence type="ECO:0000256" key="6">
    <source>
        <dbReference type="ARBA" id="ARBA00023242"/>
    </source>
</evidence>
<keyword evidence="10" id="KW-1185">Reference proteome</keyword>
<dbReference type="PANTHER" id="PTHR24381">
    <property type="entry name" value="ZINC FINGER PROTEIN"/>
    <property type="match status" value="1"/>
</dbReference>
<evidence type="ECO:0000256" key="1">
    <source>
        <dbReference type="ARBA" id="ARBA00004123"/>
    </source>
</evidence>
<dbReference type="Gene3D" id="3.30.160.60">
    <property type="entry name" value="Classic Zinc Finger"/>
    <property type="match status" value="3"/>
</dbReference>